<comment type="caution">
    <text evidence="1">The sequence shown here is derived from an EMBL/GenBank/DDBJ whole genome shotgun (WGS) entry which is preliminary data.</text>
</comment>
<sequence length="90" mass="10838">MKIKVTKLKPKRQAPRRELTLEQIFRYIQKKHRDKFNPTFFDVDHGYDRPLYFVLLKDQYEIRPDGTSGISFFTIAEFRNCLSRIVEVQA</sequence>
<dbReference type="EMBL" id="JABAEW010000002">
    <property type="protein sequence ID" value="NMD85188.1"/>
    <property type="molecule type" value="Genomic_DNA"/>
</dbReference>
<proteinExistence type="predicted"/>
<reference evidence="1 2" key="1">
    <citation type="submission" date="2020-04" db="EMBL/GenBank/DDBJ databases">
        <authorList>
            <person name="Hitch T.C.A."/>
            <person name="Wylensek D."/>
            <person name="Clavel T."/>
        </authorList>
    </citation>
    <scope>NUCLEOTIDE SEQUENCE [LARGE SCALE GENOMIC DNA]</scope>
    <source>
        <strain evidence="1 2">COR2-253-APC-1A</strain>
    </source>
</reference>
<accession>A0A848AQ69</accession>
<dbReference type="Proteomes" id="UP000576225">
    <property type="component" value="Unassembled WGS sequence"/>
</dbReference>
<protein>
    <submittedName>
        <fullName evidence="1">Uncharacterized protein</fullName>
    </submittedName>
</protein>
<name>A0A848AQ69_9BACT</name>
<dbReference type="RefSeq" id="WP_168961267.1">
    <property type="nucleotide sequence ID" value="NZ_JABAEW010000002.1"/>
</dbReference>
<evidence type="ECO:0000313" key="2">
    <source>
        <dbReference type="Proteomes" id="UP000576225"/>
    </source>
</evidence>
<evidence type="ECO:0000313" key="1">
    <source>
        <dbReference type="EMBL" id="NMD85188.1"/>
    </source>
</evidence>
<organism evidence="1 2">
    <name type="scientific">Victivallis vadensis</name>
    <dbReference type="NCBI Taxonomy" id="172901"/>
    <lineage>
        <taxon>Bacteria</taxon>
        <taxon>Pseudomonadati</taxon>
        <taxon>Lentisphaerota</taxon>
        <taxon>Lentisphaeria</taxon>
        <taxon>Victivallales</taxon>
        <taxon>Victivallaceae</taxon>
        <taxon>Victivallis</taxon>
    </lineage>
</organism>
<gene>
    <name evidence="1" type="ORF">HF882_01170</name>
</gene>
<dbReference type="AlphaFoldDB" id="A0A848AQ69"/>